<evidence type="ECO:0000256" key="2">
    <source>
        <dbReference type="ARBA" id="ARBA00007727"/>
    </source>
</evidence>
<reference evidence="11 12" key="1">
    <citation type="journal article" date="2024" name="Plant Biotechnol. J.">
        <title>Dendrobium thyrsiflorum genome and its molecular insights into genes involved in important horticultural traits.</title>
        <authorList>
            <person name="Chen B."/>
            <person name="Wang J.Y."/>
            <person name="Zheng P.J."/>
            <person name="Li K.L."/>
            <person name="Liang Y.M."/>
            <person name="Chen X.F."/>
            <person name="Zhang C."/>
            <person name="Zhao X."/>
            <person name="He X."/>
            <person name="Zhang G.Q."/>
            <person name="Liu Z.J."/>
            <person name="Xu Q."/>
        </authorList>
    </citation>
    <scope>NUCLEOTIDE SEQUENCE [LARGE SCALE GENOMIC DNA]</scope>
    <source>
        <strain evidence="11">GZMU011</strain>
    </source>
</reference>
<evidence type="ECO:0008006" key="13">
    <source>
        <dbReference type="Google" id="ProtNLM"/>
    </source>
</evidence>
<evidence type="ECO:0000256" key="3">
    <source>
        <dbReference type="ARBA" id="ARBA00022692"/>
    </source>
</evidence>
<dbReference type="GO" id="GO:1990538">
    <property type="term" value="F:xylan O-acetyltransferase activity"/>
    <property type="evidence" value="ECO:0007669"/>
    <property type="project" value="UniProtKB-ARBA"/>
</dbReference>
<sequence length="440" mass="49537">MGTTNPHLHLSFPFAVPCKQKLILTAIYFLFIPLSLLNLYVFFLSPHPPNHLPPPLRNTTFLSQEPVAQPITIATAQVPAGLRCDFADGRWVPDPRPPQYNDTSCKTIKSGQNCMAHGRPDTGYLHWRWKPTGCQLNPFSAAAFLDLLVNRHLAFVGDSLARNQLESLLCLLSTASGPPDLVYNRGDENKFRRWFFRSHNTTLSVYWSPFLVKGIEKSAAEGRTHNQLFLDSADEQWAAELEGIDIVVLSAGHWFLIPGIFYDRGGEVFGCHHCKDLANMTETGFFDAFRRSVRTAVRTTVGRIGKGKEKMAVVTTFTPAHFEGEWDKAGACGRKEPFGEGEKEMEYMDKEMRNIELEEAASATATATAAVKVEVLDVTRMAMMRPDGHPGPYMNPNPFEGGVKERVQNDCLHWCLPGPIDTWNEILLEMVRRWREFTHA</sequence>
<dbReference type="InterPro" id="IPR029962">
    <property type="entry name" value="TBL"/>
</dbReference>
<evidence type="ECO:0000313" key="11">
    <source>
        <dbReference type="EMBL" id="KAL0919851.1"/>
    </source>
</evidence>
<feature type="transmembrane region" description="Helical" evidence="8">
    <location>
        <begin position="22"/>
        <end position="43"/>
    </location>
</feature>
<keyword evidence="4" id="KW-0735">Signal-anchor</keyword>
<evidence type="ECO:0000256" key="8">
    <source>
        <dbReference type="SAM" id="Phobius"/>
    </source>
</evidence>
<feature type="domain" description="Trichome birefringence-like N-terminal" evidence="10">
    <location>
        <begin position="83"/>
        <end position="135"/>
    </location>
</feature>
<dbReference type="Pfam" id="PF13839">
    <property type="entry name" value="PC-Esterase"/>
    <property type="match status" value="1"/>
</dbReference>
<name>A0ABD0VB85_DENTH</name>
<evidence type="ECO:0000313" key="12">
    <source>
        <dbReference type="Proteomes" id="UP001552299"/>
    </source>
</evidence>
<dbReference type="InterPro" id="IPR025846">
    <property type="entry name" value="TBL_N"/>
</dbReference>
<organism evidence="11 12">
    <name type="scientific">Dendrobium thyrsiflorum</name>
    <name type="common">Pinecone-like raceme dendrobium</name>
    <name type="synonym">Orchid</name>
    <dbReference type="NCBI Taxonomy" id="117978"/>
    <lineage>
        <taxon>Eukaryota</taxon>
        <taxon>Viridiplantae</taxon>
        <taxon>Streptophyta</taxon>
        <taxon>Embryophyta</taxon>
        <taxon>Tracheophyta</taxon>
        <taxon>Spermatophyta</taxon>
        <taxon>Magnoliopsida</taxon>
        <taxon>Liliopsida</taxon>
        <taxon>Asparagales</taxon>
        <taxon>Orchidaceae</taxon>
        <taxon>Epidendroideae</taxon>
        <taxon>Malaxideae</taxon>
        <taxon>Dendrobiinae</taxon>
        <taxon>Dendrobium</taxon>
    </lineage>
</organism>
<feature type="domain" description="Trichome birefringence-like C-terminal" evidence="9">
    <location>
        <begin position="138"/>
        <end position="430"/>
    </location>
</feature>
<evidence type="ECO:0000256" key="6">
    <source>
        <dbReference type="ARBA" id="ARBA00023034"/>
    </source>
</evidence>
<dbReference type="PANTHER" id="PTHR32285:SF57">
    <property type="entry name" value="XYLOGLUCAN O-ACETYLTRANSFERASE 1"/>
    <property type="match status" value="1"/>
</dbReference>
<dbReference type="Pfam" id="PF14416">
    <property type="entry name" value="PMR5N"/>
    <property type="match status" value="1"/>
</dbReference>
<evidence type="ECO:0000259" key="9">
    <source>
        <dbReference type="Pfam" id="PF13839"/>
    </source>
</evidence>
<dbReference type="GO" id="GO:0000139">
    <property type="term" value="C:Golgi membrane"/>
    <property type="evidence" value="ECO:0007669"/>
    <property type="project" value="UniProtKB-SubCell"/>
</dbReference>
<evidence type="ECO:0000256" key="5">
    <source>
        <dbReference type="ARBA" id="ARBA00022989"/>
    </source>
</evidence>
<keyword evidence="7 8" id="KW-0472">Membrane</keyword>
<evidence type="ECO:0000256" key="1">
    <source>
        <dbReference type="ARBA" id="ARBA00004323"/>
    </source>
</evidence>
<dbReference type="PANTHER" id="PTHR32285">
    <property type="entry name" value="PROTEIN TRICHOME BIREFRINGENCE-LIKE 9-RELATED"/>
    <property type="match status" value="1"/>
</dbReference>
<evidence type="ECO:0000259" key="10">
    <source>
        <dbReference type="Pfam" id="PF14416"/>
    </source>
</evidence>
<proteinExistence type="inferred from homology"/>
<accession>A0ABD0VB85</accession>
<comment type="caution">
    <text evidence="11">The sequence shown here is derived from an EMBL/GenBank/DDBJ whole genome shotgun (WGS) entry which is preliminary data.</text>
</comment>
<protein>
    <recommendedName>
        <fullName evidence="13">Trichome birefringence-like N-terminal domain-containing protein</fullName>
    </recommendedName>
</protein>
<dbReference type="Proteomes" id="UP001552299">
    <property type="component" value="Unassembled WGS sequence"/>
</dbReference>
<dbReference type="InterPro" id="IPR026057">
    <property type="entry name" value="TBL_C"/>
</dbReference>
<evidence type="ECO:0000256" key="4">
    <source>
        <dbReference type="ARBA" id="ARBA00022968"/>
    </source>
</evidence>
<evidence type="ECO:0000256" key="7">
    <source>
        <dbReference type="ARBA" id="ARBA00023136"/>
    </source>
</evidence>
<keyword evidence="6" id="KW-0333">Golgi apparatus</keyword>
<gene>
    <name evidence="11" type="ORF">M5K25_011975</name>
</gene>
<keyword evidence="12" id="KW-1185">Reference proteome</keyword>
<keyword evidence="5 8" id="KW-1133">Transmembrane helix</keyword>
<keyword evidence="3 8" id="KW-0812">Transmembrane</keyword>
<dbReference type="AlphaFoldDB" id="A0ABD0VB85"/>
<comment type="subcellular location">
    <subcellularLocation>
        <location evidence="1">Golgi apparatus membrane</location>
        <topology evidence="1">Single-pass type II membrane protein</topology>
    </subcellularLocation>
</comment>
<comment type="similarity">
    <text evidence="2">Belongs to the PC-esterase family. TBL subfamily.</text>
</comment>
<dbReference type="EMBL" id="JANQDX010000009">
    <property type="protein sequence ID" value="KAL0919851.1"/>
    <property type="molecule type" value="Genomic_DNA"/>
</dbReference>